<keyword evidence="5 7" id="KW-0804">Transcription</keyword>
<feature type="compositionally biased region" description="Pro residues" evidence="8">
    <location>
        <begin position="7"/>
        <end position="26"/>
    </location>
</feature>
<dbReference type="Pfam" id="PF07544">
    <property type="entry name" value="Med9"/>
    <property type="match status" value="1"/>
</dbReference>
<feature type="region of interest" description="Disordered" evidence="8">
    <location>
        <begin position="1"/>
        <end position="29"/>
    </location>
</feature>
<evidence type="ECO:0000256" key="5">
    <source>
        <dbReference type="ARBA" id="ARBA00023163"/>
    </source>
</evidence>
<comment type="similarity">
    <text evidence="2 7">Belongs to the Mediator complex subunit 9 family.</text>
</comment>
<dbReference type="GO" id="GO:0003712">
    <property type="term" value="F:transcription coregulator activity"/>
    <property type="evidence" value="ECO:0007669"/>
    <property type="project" value="InterPro"/>
</dbReference>
<comment type="subcellular location">
    <subcellularLocation>
        <location evidence="1 7">Nucleus</location>
    </subcellularLocation>
</comment>
<dbReference type="InterPro" id="IPR011425">
    <property type="entry name" value="Med9"/>
</dbReference>
<reference evidence="9" key="1">
    <citation type="journal article" date="2020" name="Stud. Mycol.">
        <title>101 Dothideomycetes genomes: a test case for predicting lifestyles and emergence of pathogens.</title>
        <authorList>
            <person name="Haridas S."/>
            <person name="Albert R."/>
            <person name="Binder M."/>
            <person name="Bloem J."/>
            <person name="Labutti K."/>
            <person name="Salamov A."/>
            <person name="Andreopoulos B."/>
            <person name="Baker S."/>
            <person name="Barry K."/>
            <person name="Bills G."/>
            <person name="Bluhm B."/>
            <person name="Cannon C."/>
            <person name="Castanera R."/>
            <person name="Culley D."/>
            <person name="Daum C."/>
            <person name="Ezra D."/>
            <person name="Gonzalez J."/>
            <person name="Henrissat B."/>
            <person name="Kuo A."/>
            <person name="Liang C."/>
            <person name="Lipzen A."/>
            <person name="Lutzoni F."/>
            <person name="Magnuson J."/>
            <person name="Mondo S."/>
            <person name="Nolan M."/>
            <person name="Ohm R."/>
            <person name="Pangilinan J."/>
            <person name="Park H.-J."/>
            <person name="Ramirez L."/>
            <person name="Alfaro M."/>
            <person name="Sun H."/>
            <person name="Tritt A."/>
            <person name="Yoshinaga Y."/>
            <person name="Zwiers L.-H."/>
            <person name="Turgeon B."/>
            <person name="Goodwin S."/>
            <person name="Spatafora J."/>
            <person name="Crous P."/>
            <person name="Grigoriev I."/>
        </authorList>
    </citation>
    <scope>NUCLEOTIDE SEQUENCE</scope>
    <source>
        <strain evidence="9">CBS 262.69</strain>
    </source>
</reference>
<feature type="region of interest" description="Disordered" evidence="8">
    <location>
        <begin position="48"/>
        <end position="69"/>
    </location>
</feature>
<dbReference type="Proteomes" id="UP000799640">
    <property type="component" value="Unassembled WGS sequence"/>
</dbReference>
<dbReference type="AlphaFoldDB" id="A0A6G1HUL0"/>
<dbReference type="EMBL" id="ML996696">
    <property type="protein sequence ID" value="KAF2399748.1"/>
    <property type="molecule type" value="Genomic_DNA"/>
</dbReference>
<sequence length="141" mass="14728">MTTPTTPSIPPTPAPTGPDECPPLPAPHTFDILPPLSALLSRLLLPSPGLQINTPEAPQTADAAPGEEGARLDIHELGAQVGRIRVRIQKARQAVEGGGDVGRSCTEQEGELKGLEGRCEGLRGVLRRMGKEGGGRMDVDG</sequence>
<evidence type="ECO:0000256" key="7">
    <source>
        <dbReference type="RuleBase" id="RU364145"/>
    </source>
</evidence>
<evidence type="ECO:0000256" key="8">
    <source>
        <dbReference type="SAM" id="MobiDB-lite"/>
    </source>
</evidence>
<evidence type="ECO:0000313" key="9">
    <source>
        <dbReference type="EMBL" id="KAF2399748.1"/>
    </source>
</evidence>
<gene>
    <name evidence="7" type="primary">MED9</name>
    <name evidence="9" type="ORF">EJ06DRAFT_556870</name>
</gene>
<evidence type="ECO:0000256" key="3">
    <source>
        <dbReference type="ARBA" id="ARBA00023015"/>
    </source>
</evidence>
<evidence type="ECO:0000256" key="2">
    <source>
        <dbReference type="ARBA" id="ARBA00008089"/>
    </source>
</evidence>
<organism evidence="9 10">
    <name type="scientific">Trichodelitschia bisporula</name>
    <dbReference type="NCBI Taxonomy" id="703511"/>
    <lineage>
        <taxon>Eukaryota</taxon>
        <taxon>Fungi</taxon>
        <taxon>Dikarya</taxon>
        <taxon>Ascomycota</taxon>
        <taxon>Pezizomycotina</taxon>
        <taxon>Dothideomycetes</taxon>
        <taxon>Dothideomycetes incertae sedis</taxon>
        <taxon>Phaeotrichales</taxon>
        <taxon>Phaeotrichaceae</taxon>
        <taxon>Trichodelitschia</taxon>
    </lineage>
</organism>
<evidence type="ECO:0000256" key="1">
    <source>
        <dbReference type="ARBA" id="ARBA00004123"/>
    </source>
</evidence>
<dbReference type="GO" id="GO:0006357">
    <property type="term" value="P:regulation of transcription by RNA polymerase II"/>
    <property type="evidence" value="ECO:0007669"/>
    <property type="project" value="InterPro"/>
</dbReference>
<accession>A0A6G1HUL0</accession>
<keyword evidence="3 7" id="KW-0805">Transcription regulation</keyword>
<proteinExistence type="inferred from homology"/>
<keyword evidence="4 7" id="KW-0010">Activator</keyword>
<protein>
    <recommendedName>
        <fullName evidence="7">Mediator of RNA polymerase II transcription subunit 9</fullName>
    </recommendedName>
    <alternativeName>
        <fullName evidence="7">Mediator complex subunit 9</fullName>
    </alternativeName>
</protein>
<name>A0A6G1HUL0_9PEZI</name>
<dbReference type="OrthoDB" id="5414694at2759"/>
<evidence type="ECO:0000313" key="10">
    <source>
        <dbReference type="Proteomes" id="UP000799640"/>
    </source>
</evidence>
<comment type="subunit">
    <text evidence="7">Component of the Mediator complex.</text>
</comment>
<evidence type="ECO:0000256" key="4">
    <source>
        <dbReference type="ARBA" id="ARBA00023159"/>
    </source>
</evidence>
<keyword evidence="6 7" id="KW-0539">Nucleus</keyword>
<dbReference type="GO" id="GO:0016592">
    <property type="term" value="C:mediator complex"/>
    <property type="evidence" value="ECO:0007669"/>
    <property type="project" value="InterPro"/>
</dbReference>
<comment type="function">
    <text evidence="7">Component of the Mediator complex, a coactivator involved in the regulated transcription of nearly all RNA polymerase II-dependent genes. Mediator functions as a bridge to convey information from gene-specific regulatory proteins to the basal RNA polymerase II transcription machinery. Mediator is recruited to promoters by direct interactions with regulatory proteins and serves as a scaffold for the assembly of a functional preinitiation complex with RNA polymerase II and the general transcription factors.</text>
</comment>
<keyword evidence="10" id="KW-1185">Reference proteome</keyword>
<evidence type="ECO:0000256" key="6">
    <source>
        <dbReference type="ARBA" id="ARBA00023242"/>
    </source>
</evidence>